<comment type="cofactor">
    <cofactor evidence="8">
        <name>Mn(2+)</name>
        <dbReference type="ChEBI" id="CHEBI:29035"/>
    </cofactor>
    <cofactor evidence="8">
        <name>Fe(2+)</name>
        <dbReference type="ChEBI" id="CHEBI:29033"/>
    </cofactor>
    <text evidence="8">Binds 1 Mn(2+) or Fe(2+) ion per subunit.</text>
</comment>
<reference evidence="9" key="1">
    <citation type="journal article" date="2014" name="Int. J. Syst. Evol. Microbiol.">
        <title>Complete genome sequence of Corynebacterium casei LMG S-19264T (=DSM 44701T), isolated from a smear-ripened cheese.</title>
        <authorList>
            <consortium name="US DOE Joint Genome Institute (JGI-PGF)"/>
            <person name="Walter F."/>
            <person name="Albersmeier A."/>
            <person name="Kalinowski J."/>
            <person name="Ruckert C."/>
        </authorList>
    </citation>
    <scope>NUCLEOTIDE SEQUENCE</scope>
    <source>
        <strain evidence="9">CGMCC 1.15454</strain>
    </source>
</reference>
<sequence>MGKMMKETMTTLKESGIRVTSQRLAIIEYLSNTVNHPSAYQIYSSIKKHFPNLSIATVYNNLRFLVKKGAIKELYVNGSSWYDYNTSDHYHLVCQSCGKIEDMDYPLFYEIEDFAEDFYGYIIQTHSLQLYGLCKACQK</sequence>
<keyword evidence="8" id="KW-0408">Iron</keyword>
<comment type="caution">
    <text evidence="9">The sequence shown here is derived from an EMBL/GenBank/DDBJ whole genome shotgun (WGS) entry which is preliminary data.</text>
</comment>
<keyword evidence="10" id="KW-1185">Reference proteome</keyword>
<dbReference type="GO" id="GO:0008270">
    <property type="term" value="F:zinc ion binding"/>
    <property type="evidence" value="ECO:0007669"/>
    <property type="project" value="TreeGrafter"/>
</dbReference>
<dbReference type="InterPro" id="IPR043135">
    <property type="entry name" value="Fur_C"/>
</dbReference>
<feature type="binding site" evidence="7">
    <location>
        <position position="137"/>
    </location>
    <ligand>
        <name>Zn(2+)</name>
        <dbReference type="ChEBI" id="CHEBI:29105"/>
    </ligand>
</feature>
<dbReference type="EMBL" id="BMJD01000032">
    <property type="protein sequence ID" value="GGB52797.1"/>
    <property type="molecule type" value="Genomic_DNA"/>
</dbReference>
<dbReference type="SUPFAM" id="SSF46785">
    <property type="entry name" value="Winged helix' DNA-binding domain"/>
    <property type="match status" value="1"/>
</dbReference>
<reference evidence="9" key="2">
    <citation type="submission" date="2020-09" db="EMBL/GenBank/DDBJ databases">
        <authorList>
            <person name="Sun Q."/>
            <person name="Zhou Y."/>
        </authorList>
    </citation>
    <scope>NUCLEOTIDE SEQUENCE</scope>
    <source>
        <strain evidence="9">CGMCC 1.15454</strain>
    </source>
</reference>
<evidence type="ECO:0000256" key="8">
    <source>
        <dbReference type="PIRSR" id="PIRSR602481-2"/>
    </source>
</evidence>
<dbReference type="Gene3D" id="3.30.1490.190">
    <property type="match status" value="1"/>
</dbReference>
<dbReference type="GO" id="GO:1900376">
    <property type="term" value="P:regulation of secondary metabolite biosynthetic process"/>
    <property type="evidence" value="ECO:0007669"/>
    <property type="project" value="TreeGrafter"/>
</dbReference>
<evidence type="ECO:0000256" key="2">
    <source>
        <dbReference type="ARBA" id="ARBA00022491"/>
    </source>
</evidence>
<keyword evidence="5" id="KW-0238">DNA-binding</keyword>
<dbReference type="Gene3D" id="1.10.10.10">
    <property type="entry name" value="Winged helix-like DNA-binding domain superfamily/Winged helix DNA-binding domain"/>
    <property type="match status" value="1"/>
</dbReference>
<dbReference type="GO" id="GO:0000976">
    <property type="term" value="F:transcription cis-regulatory region binding"/>
    <property type="evidence" value="ECO:0007669"/>
    <property type="project" value="TreeGrafter"/>
</dbReference>
<dbReference type="Proteomes" id="UP000621492">
    <property type="component" value="Unassembled WGS sequence"/>
</dbReference>
<evidence type="ECO:0000256" key="5">
    <source>
        <dbReference type="ARBA" id="ARBA00023125"/>
    </source>
</evidence>
<evidence type="ECO:0000256" key="7">
    <source>
        <dbReference type="PIRSR" id="PIRSR602481-1"/>
    </source>
</evidence>
<dbReference type="Pfam" id="PF01475">
    <property type="entry name" value="FUR"/>
    <property type="match status" value="1"/>
</dbReference>
<keyword evidence="7" id="KW-0479">Metal-binding</keyword>
<evidence type="ECO:0000256" key="3">
    <source>
        <dbReference type="ARBA" id="ARBA00022833"/>
    </source>
</evidence>
<dbReference type="CDD" id="cd07153">
    <property type="entry name" value="Fur_like"/>
    <property type="match status" value="1"/>
</dbReference>
<evidence type="ECO:0000313" key="10">
    <source>
        <dbReference type="Proteomes" id="UP000621492"/>
    </source>
</evidence>
<evidence type="ECO:0000256" key="1">
    <source>
        <dbReference type="ARBA" id="ARBA00007957"/>
    </source>
</evidence>
<comment type="similarity">
    <text evidence="1">Belongs to the Fur family.</text>
</comment>
<feature type="binding site" evidence="7">
    <location>
        <position position="134"/>
    </location>
    <ligand>
        <name>Zn(2+)</name>
        <dbReference type="ChEBI" id="CHEBI:29105"/>
    </ligand>
</feature>
<protein>
    <submittedName>
        <fullName evidence="9">Peroxide operon regulator</fullName>
    </submittedName>
</protein>
<evidence type="ECO:0000256" key="4">
    <source>
        <dbReference type="ARBA" id="ARBA00023015"/>
    </source>
</evidence>
<dbReference type="GO" id="GO:0045892">
    <property type="term" value="P:negative regulation of DNA-templated transcription"/>
    <property type="evidence" value="ECO:0007669"/>
    <property type="project" value="TreeGrafter"/>
</dbReference>
<dbReference type="PANTHER" id="PTHR33202:SF8">
    <property type="entry name" value="PEROXIDE-RESPONSIVE REPRESSOR PERR"/>
    <property type="match status" value="1"/>
</dbReference>
<keyword evidence="3 7" id="KW-0862">Zinc</keyword>
<feature type="binding site" evidence="8">
    <location>
        <position position="126"/>
    </location>
    <ligand>
        <name>Fe cation</name>
        <dbReference type="ChEBI" id="CHEBI:24875"/>
    </ligand>
</feature>
<keyword evidence="2" id="KW-0678">Repressor</keyword>
<gene>
    <name evidence="9" type="primary">perR</name>
    <name evidence="9" type="ORF">GCM10011409_32970</name>
</gene>
<feature type="binding site" evidence="7">
    <location>
        <position position="97"/>
    </location>
    <ligand>
        <name>Zn(2+)</name>
        <dbReference type="ChEBI" id="CHEBI:29105"/>
    </ligand>
</feature>
<proteinExistence type="inferred from homology"/>
<accession>A0A9W5X711</accession>
<dbReference type="InterPro" id="IPR036388">
    <property type="entry name" value="WH-like_DNA-bd_sf"/>
</dbReference>
<dbReference type="PANTHER" id="PTHR33202">
    <property type="entry name" value="ZINC UPTAKE REGULATION PROTEIN"/>
    <property type="match status" value="1"/>
</dbReference>
<dbReference type="InterPro" id="IPR036390">
    <property type="entry name" value="WH_DNA-bd_sf"/>
</dbReference>
<evidence type="ECO:0000313" key="9">
    <source>
        <dbReference type="EMBL" id="GGB52797.1"/>
    </source>
</evidence>
<dbReference type="GO" id="GO:0003700">
    <property type="term" value="F:DNA-binding transcription factor activity"/>
    <property type="evidence" value="ECO:0007669"/>
    <property type="project" value="InterPro"/>
</dbReference>
<keyword evidence="6" id="KW-0804">Transcription</keyword>
<keyword evidence="4" id="KW-0805">Transcription regulation</keyword>
<organism evidence="9 10">
    <name type="scientific">Lentibacillus populi</name>
    <dbReference type="NCBI Taxonomy" id="1827502"/>
    <lineage>
        <taxon>Bacteria</taxon>
        <taxon>Bacillati</taxon>
        <taxon>Bacillota</taxon>
        <taxon>Bacilli</taxon>
        <taxon>Bacillales</taxon>
        <taxon>Bacillaceae</taxon>
        <taxon>Lentibacillus</taxon>
    </lineage>
</organism>
<comment type="cofactor">
    <cofactor evidence="7">
        <name>Zn(2+)</name>
        <dbReference type="ChEBI" id="CHEBI:29105"/>
    </cofactor>
    <text evidence="7">Binds 1 zinc ion per subunit.</text>
</comment>
<dbReference type="RefSeq" id="WP_088052593.1">
    <property type="nucleotide sequence ID" value="NZ_BMJD01000032.1"/>
</dbReference>
<feature type="binding site" evidence="7">
    <location>
        <position position="94"/>
    </location>
    <ligand>
        <name>Zn(2+)</name>
        <dbReference type="ChEBI" id="CHEBI:29105"/>
    </ligand>
</feature>
<name>A0A9W5X711_9BACI</name>
<dbReference type="AlphaFoldDB" id="A0A9W5X711"/>
<dbReference type="InterPro" id="IPR002481">
    <property type="entry name" value="FUR"/>
</dbReference>
<evidence type="ECO:0000256" key="6">
    <source>
        <dbReference type="ARBA" id="ARBA00023163"/>
    </source>
</evidence>